<dbReference type="InterPro" id="IPR001482">
    <property type="entry name" value="T2SS/T4SS_dom"/>
</dbReference>
<gene>
    <name evidence="4" type="ORF">CEY11_22305</name>
</gene>
<accession>A0A225M161</accession>
<feature type="region of interest" description="Disordered" evidence="2">
    <location>
        <begin position="152"/>
        <end position="244"/>
    </location>
</feature>
<dbReference type="Gene3D" id="3.30.450.380">
    <property type="match status" value="1"/>
</dbReference>
<feature type="compositionally biased region" description="Basic residues" evidence="2">
    <location>
        <begin position="11"/>
        <end position="30"/>
    </location>
</feature>
<dbReference type="Gene3D" id="3.40.50.300">
    <property type="entry name" value="P-loop containing nucleotide triphosphate hydrolases"/>
    <property type="match status" value="1"/>
</dbReference>
<dbReference type="SUPFAM" id="SSF49879">
    <property type="entry name" value="SMAD/FHA domain"/>
    <property type="match status" value="1"/>
</dbReference>
<evidence type="ECO:0000313" key="5">
    <source>
        <dbReference type="Proteomes" id="UP000214603"/>
    </source>
</evidence>
<dbReference type="InterPro" id="IPR050921">
    <property type="entry name" value="T4SS_GSP_E_ATPase"/>
</dbReference>
<dbReference type="CDD" id="cd01130">
    <property type="entry name" value="VirB11-like_ATPase"/>
    <property type="match status" value="1"/>
</dbReference>
<feature type="compositionally biased region" description="Low complexity" evidence="2">
    <location>
        <begin position="178"/>
        <end position="204"/>
    </location>
</feature>
<feature type="compositionally biased region" description="Low complexity" evidence="2">
    <location>
        <begin position="755"/>
        <end position="775"/>
    </location>
</feature>
<dbReference type="SMART" id="SM00240">
    <property type="entry name" value="FHA"/>
    <property type="match status" value="1"/>
</dbReference>
<name>A0A225M161_9BURK</name>
<organism evidence="4 5">
    <name type="scientific">Candidimonas nitroreducens</name>
    <dbReference type="NCBI Taxonomy" id="683354"/>
    <lineage>
        <taxon>Bacteria</taxon>
        <taxon>Pseudomonadati</taxon>
        <taxon>Pseudomonadota</taxon>
        <taxon>Betaproteobacteria</taxon>
        <taxon>Burkholderiales</taxon>
        <taxon>Alcaligenaceae</taxon>
        <taxon>Candidimonas</taxon>
    </lineage>
</organism>
<feature type="domain" description="FHA" evidence="3">
    <location>
        <begin position="74"/>
        <end position="123"/>
    </location>
</feature>
<evidence type="ECO:0000259" key="3">
    <source>
        <dbReference type="PROSITE" id="PS50006"/>
    </source>
</evidence>
<dbReference type="Proteomes" id="UP000214603">
    <property type="component" value="Unassembled WGS sequence"/>
</dbReference>
<dbReference type="AlphaFoldDB" id="A0A225M161"/>
<evidence type="ECO:0000256" key="1">
    <source>
        <dbReference type="ARBA" id="ARBA00006611"/>
    </source>
</evidence>
<dbReference type="GO" id="GO:0016887">
    <property type="term" value="F:ATP hydrolysis activity"/>
    <property type="evidence" value="ECO:0007669"/>
    <property type="project" value="InterPro"/>
</dbReference>
<comment type="similarity">
    <text evidence="1">Belongs to the GSP E family.</text>
</comment>
<dbReference type="Gene3D" id="2.60.200.20">
    <property type="match status" value="1"/>
</dbReference>
<feature type="compositionally biased region" description="Polar residues" evidence="2">
    <location>
        <begin position="152"/>
        <end position="164"/>
    </location>
</feature>
<dbReference type="InterPro" id="IPR027417">
    <property type="entry name" value="P-loop_NTPase"/>
</dbReference>
<dbReference type="InterPro" id="IPR008984">
    <property type="entry name" value="SMAD_FHA_dom_sf"/>
</dbReference>
<feature type="region of interest" description="Disordered" evidence="2">
    <location>
        <begin position="755"/>
        <end position="786"/>
    </location>
</feature>
<protein>
    <submittedName>
        <fullName evidence="4">Secretion system protein E</fullName>
    </submittedName>
</protein>
<dbReference type="InterPro" id="IPR000253">
    <property type="entry name" value="FHA_dom"/>
</dbReference>
<reference evidence="5" key="1">
    <citation type="submission" date="2017-06" db="EMBL/GenBank/DDBJ databases">
        <title>Herbaspirillum phytohormonus sp. nov., isolated from the root nodule of Robinia pseudoacacia in lead-zinc mine.</title>
        <authorList>
            <person name="Fan M."/>
            <person name="Lin Y."/>
        </authorList>
    </citation>
    <scope>NUCLEOTIDE SEQUENCE [LARGE SCALE GENOMIC DNA]</scope>
    <source>
        <strain evidence="5">SC-089</strain>
    </source>
</reference>
<comment type="caution">
    <text evidence="4">The sequence shown here is derived from an EMBL/GenBank/DDBJ whole genome shotgun (WGS) entry which is preliminary data.</text>
</comment>
<dbReference type="CDD" id="cd00060">
    <property type="entry name" value="FHA"/>
    <property type="match status" value="1"/>
</dbReference>
<dbReference type="SUPFAM" id="SSF52540">
    <property type="entry name" value="P-loop containing nucleoside triphosphate hydrolases"/>
    <property type="match status" value="1"/>
</dbReference>
<feature type="region of interest" description="Disordered" evidence="2">
    <location>
        <begin position="1"/>
        <end position="30"/>
    </location>
</feature>
<dbReference type="EMBL" id="NJIH01000015">
    <property type="protein sequence ID" value="OWT54462.1"/>
    <property type="molecule type" value="Genomic_DNA"/>
</dbReference>
<evidence type="ECO:0000313" key="4">
    <source>
        <dbReference type="EMBL" id="OWT54462.1"/>
    </source>
</evidence>
<proteinExistence type="inferred from homology"/>
<dbReference type="PANTHER" id="PTHR30486:SF15">
    <property type="entry name" value="TYPE II_IV SECRETION SYSTEM ATPASE"/>
    <property type="match status" value="1"/>
</dbReference>
<sequence length="786" mass="82952">MPGILTAARARNGRRQRRAHPRLGPLRRRQPPFAGRAAWAPINMISSNRVQAMLDVLLRFEDGAARDERWPLPLDIGRDPAAGLRLKSWRVARRHARLERREAGVFLEDHGSLWGTIVNGRRVSRYGPLHAGDEIVVGPCLICLRRILPPAQGQTQQHPDSATHQAEAGPGPAECGRPDAVAGSAGAAFSGAGGSAPSDSGVAGQESGGGVADAGEPSGTCSLDVSGAGRAGESDSASDGDRAESFGAASTVAGAFGDVRPDAHPDALPYIAASRFCAGTPDSVVAGDLLPLRRRLHHSLLDALDLRRRDVSSMSDAALRSEAMAAMGRILAGDTQLPAGLDRHALARAVVDEAVGLGVLEPLLADASISEIMVNRHDEIYVEARGRLQRLQGGFSSEQAVLGVIERIVSPLGRRIDESSPMVDARLRDGSRVNAVIPPLALRGACLTIRKFPKRRLAMGDLLRAGALDACMAEFLRFCVRQRKNLIVSGGTGSGKTTLLNVLSNCIPAGERIVTIEDAAELRLDHAHLVALEARPPNLEGRGRVDIRDLVRNALRMRPDRIVVGECRAGEAFDMLAAMNTGHEGSLTTLHANSPRDALARLETMILMAGMDLPLPAIRDQVASSIDIIVQQARLADGRRLIVSIVEVTGVESGRIQTQELFRYQEHPERAFMGCGVLPEFAAAHRRGAEGLDPGLFNQCNAPAGGEFGADTADAPMAGYDLGFKAADAEEARLVLDAAIAAGSSVAAAGIADATDAANATRTTDTSDTSDTSDIAGRRAALPGAA</sequence>
<keyword evidence="5" id="KW-1185">Reference proteome</keyword>
<dbReference type="Pfam" id="PF00498">
    <property type="entry name" value="FHA"/>
    <property type="match status" value="1"/>
</dbReference>
<dbReference type="PROSITE" id="PS50006">
    <property type="entry name" value="FHA_DOMAIN"/>
    <property type="match status" value="1"/>
</dbReference>
<dbReference type="PANTHER" id="PTHR30486">
    <property type="entry name" value="TWITCHING MOTILITY PROTEIN PILT"/>
    <property type="match status" value="1"/>
</dbReference>
<evidence type="ECO:0000256" key="2">
    <source>
        <dbReference type="SAM" id="MobiDB-lite"/>
    </source>
</evidence>
<dbReference type="Pfam" id="PF00437">
    <property type="entry name" value="T2SSE"/>
    <property type="match status" value="1"/>
</dbReference>